<reference evidence="3 4" key="2">
    <citation type="journal article" date="2018" name="Nature">
        <title>Mutant phenotypes for thousands of bacterial genes of unknown function.</title>
        <authorList>
            <person name="Price M.N."/>
            <person name="Wetmore K.M."/>
            <person name="Waters R.J."/>
            <person name="Callaghan M."/>
            <person name="Ray J."/>
            <person name="Liu H."/>
            <person name="Kuehl J.V."/>
            <person name="Melnyk R.A."/>
            <person name="Lamson J.S."/>
            <person name="Suh Y."/>
            <person name="Carlson H.K."/>
            <person name="Esquivel Z."/>
            <person name="Sadeeshkumar H."/>
            <person name="Chakraborty R."/>
            <person name="Zane G.M."/>
            <person name="Rubin B.E."/>
            <person name="Wall J.D."/>
            <person name="Visel A."/>
            <person name="Bristow J."/>
            <person name="Blow M.J."/>
            <person name="Arkin A.P."/>
            <person name="Deutschbauer A.M."/>
        </authorList>
    </citation>
    <scope>NUCLEOTIDE SEQUENCE [LARGE SCALE GENOMIC DNA]</scope>
    <source>
        <strain evidence="3 4">FW300-N1B4</strain>
    </source>
</reference>
<feature type="signal peptide" evidence="1">
    <location>
        <begin position="1"/>
        <end position="17"/>
    </location>
</feature>
<accession>A0A161Z6B5</accession>
<dbReference type="Pfam" id="PF07883">
    <property type="entry name" value="Cupin_2"/>
    <property type="match status" value="1"/>
</dbReference>
<dbReference type="Gene3D" id="2.60.120.10">
    <property type="entry name" value="Jelly Rolls"/>
    <property type="match status" value="1"/>
</dbReference>
<evidence type="ECO:0000313" key="3">
    <source>
        <dbReference type="EMBL" id="KZN16982.1"/>
    </source>
</evidence>
<reference evidence="4" key="1">
    <citation type="submission" date="2016-03" db="EMBL/GenBank/DDBJ databases">
        <authorList>
            <person name="Ray J."/>
            <person name="Price M."/>
            <person name="Deutschbauer A."/>
        </authorList>
    </citation>
    <scope>NUCLEOTIDE SEQUENCE [LARGE SCALE GENOMIC DNA]</scope>
    <source>
        <strain evidence="4">FW300-N1B4</strain>
    </source>
</reference>
<feature type="chain" id="PRO_5007830201" evidence="1">
    <location>
        <begin position="18"/>
        <end position="140"/>
    </location>
</feature>
<dbReference type="PROSITE" id="PS51257">
    <property type="entry name" value="PROKAR_LIPOPROTEIN"/>
    <property type="match status" value="1"/>
</dbReference>
<dbReference type="SUPFAM" id="SSF51182">
    <property type="entry name" value="RmlC-like cupins"/>
    <property type="match status" value="1"/>
</dbReference>
<dbReference type="Proteomes" id="UP000076489">
    <property type="component" value="Unassembled WGS sequence"/>
</dbReference>
<protein>
    <submittedName>
        <fullName evidence="3">Cupin</fullName>
    </submittedName>
</protein>
<feature type="domain" description="Cupin type-2" evidence="2">
    <location>
        <begin position="63"/>
        <end position="130"/>
    </location>
</feature>
<name>A0A161Z6B5_PSEFL</name>
<dbReference type="CDD" id="cd02236">
    <property type="entry name" value="cupin_CV2614-like"/>
    <property type="match status" value="1"/>
</dbReference>
<sequence>MTTFTLKILLTALTALVLSGCTTTPPSTEIEREILLQSSKSWDSTPYIRYPDAAPELTVLKLTIPANSKLSWHTHPIPNAAYILSGELTVEDRNSGQTRRIKQGEALAEMVNITHRGVTGDTPVKLIVFYAGSKGIPLAE</sequence>
<dbReference type="InterPro" id="IPR011051">
    <property type="entry name" value="RmlC_Cupin_sf"/>
</dbReference>
<evidence type="ECO:0000313" key="4">
    <source>
        <dbReference type="Proteomes" id="UP000076489"/>
    </source>
</evidence>
<dbReference type="AlphaFoldDB" id="A0A161Z6B5"/>
<dbReference type="InterPro" id="IPR013096">
    <property type="entry name" value="Cupin_2"/>
</dbReference>
<keyword evidence="1" id="KW-0732">Signal</keyword>
<dbReference type="InterPro" id="IPR014710">
    <property type="entry name" value="RmlC-like_jellyroll"/>
</dbReference>
<comment type="caution">
    <text evidence="3">The sequence shown here is derived from an EMBL/GenBank/DDBJ whole genome shotgun (WGS) entry which is preliminary data.</text>
</comment>
<dbReference type="EMBL" id="LUKJ01000003">
    <property type="protein sequence ID" value="KZN16982.1"/>
    <property type="molecule type" value="Genomic_DNA"/>
</dbReference>
<evidence type="ECO:0000259" key="2">
    <source>
        <dbReference type="Pfam" id="PF07883"/>
    </source>
</evidence>
<dbReference type="OrthoDB" id="287220at2"/>
<proteinExistence type="predicted"/>
<gene>
    <name evidence="3" type="ORF">A1D17_12750</name>
</gene>
<organism evidence="3 4">
    <name type="scientific">Pseudomonas fluorescens</name>
    <dbReference type="NCBI Taxonomy" id="294"/>
    <lineage>
        <taxon>Bacteria</taxon>
        <taxon>Pseudomonadati</taxon>
        <taxon>Pseudomonadota</taxon>
        <taxon>Gammaproteobacteria</taxon>
        <taxon>Pseudomonadales</taxon>
        <taxon>Pseudomonadaceae</taxon>
        <taxon>Pseudomonas</taxon>
    </lineage>
</organism>
<evidence type="ECO:0000256" key="1">
    <source>
        <dbReference type="SAM" id="SignalP"/>
    </source>
</evidence>